<evidence type="ECO:0000313" key="1">
    <source>
        <dbReference type="EMBL" id="CAK5080069.1"/>
    </source>
</evidence>
<dbReference type="Proteomes" id="UP001497535">
    <property type="component" value="Unassembled WGS sequence"/>
</dbReference>
<sequence length="121" mass="14335">MHTRIKIIKFNTNAINFDISFIIIDEIQSETLKNTFPINGLNNQEFEEIIEHKRQKSKNLYKPEDLSGIESEIYSLASFNSNNIMLKFIEMNGNVNKFQLFARTIKKWAKSKFSLLIFWIR</sequence>
<accession>A0ACB0ZN77</accession>
<protein>
    <submittedName>
        <fullName evidence="1">Uncharacterized protein</fullName>
    </submittedName>
</protein>
<name>A0ACB0ZN77_MELEN</name>
<dbReference type="EMBL" id="CAVMJV010000040">
    <property type="protein sequence ID" value="CAK5080069.1"/>
    <property type="molecule type" value="Genomic_DNA"/>
</dbReference>
<proteinExistence type="predicted"/>
<keyword evidence="2" id="KW-1185">Reference proteome</keyword>
<gene>
    <name evidence="1" type="ORF">MENTE1834_LOCUS27223</name>
</gene>
<reference evidence="1" key="1">
    <citation type="submission" date="2023-11" db="EMBL/GenBank/DDBJ databases">
        <authorList>
            <person name="Poullet M."/>
        </authorList>
    </citation>
    <scope>NUCLEOTIDE SEQUENCE</scope>
    <source>
        <strain evidence="1">E1834</strain>
    </source>
</reference>
<comment type="caution">
    <text evidence="1">The sequence shown here is derived from an EMBL/GenBank/DDBJ whole genome shotgun (WGS) entry which is preliminary data.</text>
</comment>
<organism evidence="1 2">
    <name type="scientific">Meloidogyne enterolobii</name>
    <name type="common">Root-knot nematode worm</name>
    <name type="synonym">Meloidogyne mayaguensis</name>
    <dbReference type="NCBI Taxonomy" id="390850"/>
    <lineage>
        <taxon>Eukaryota</taxon>
        <taxon>Metazoa</taxon>
        <taxon>Ecdysozoa</taxon>
        <taxon>Nematoda</taxon>
        <taxon>Chromadorea</taxon>
        <taxon>Rhabditida</taxon>
        <taxon>Tylenchina</taxon>
        <taxon>Tylenchomorpha</taxon>
        <taxon>Tylenchoidea</taxon>
        <taxon>Meloidogynidae</taxon>
        <taxon>Meloidogyninae</taxon>
        <taxon>Meloidogyne</taxon>
    </lineage>
</organism>
<evidence type="ECO:0000313" key="2">
    <source>
        <dbReference type="Proteomes" id="UP001497535"/>
    </source>
</evidence>